<name>A0AAV1ZB81_9ARAC</name>
<dbReference type="Proteomes" id="UP001497382">
    <property type="component" value="Unassembled WGS sequence"/>
</dbReference>
<dbReference type="AlphaFoldDB" id="A0AAV1ZB81"/>
<keyword evidence="2" id="KW-1185">Reference proteome</keyword>
<sequence length="330" mass="36930">MRTFHHFYIPKDKGKEKELQNFLELSIDPEKSNLFESLKRLNMNKDSITIRSTVSCPKETSHYNGHHLIWPETPIGEGTLPDEICITEDDSSPDRKCLADFYTGAHWSPVETNCTGVQSELTMTLFELAKINITEENILNLTQSMEMLTTTSEHLSPMDVQYVAKILRKIANTPVIESDVLKSVVHTVDSVIDTISTAENKDTLSNVPSKITSALEDIAMKTQTNNQAVKVAGNNIAVSVLPLKFIPRGGVLENWGSNITLLLKDGENDPEKWLNQFENFEAALFLPKNVLPKNGRNERTNMALFVRRNSQFLKNATVISPVIDVVMGTG</sequence>
<comment type="caution">
    <text evidence="1">The sequence shown here is derived from an EMBL/GenBank/DDBJ whole genome shotgun (WGS) entry which is preliminary data.</text>
</comment>
<dbReference type="PANTHER" id="PTHR45692">
    <property type="entry name" value="G_PROTEIN_RECEP_F2_4 DOMAIN-CONTAINING PROTEIN"/>
    <property type="match status" value="1"/>
</dbReference>
<reference evidence="1 2" key="1">
    <citation type="submission" date="2024-04" db="EMBL/GenBank/DDBJ databases">
        <authorList>
            <person name="Rising A."/>
            <person name="Reimegard J."/>
            <person name="Sonavane S."/>
            <person name="Akerstrom W."/>
            <person name="Nylinder S."/>
            <person name="Hedman E."/>
            <person name="Kallberg Y."/>
        </authorList>
    </citation>
    <scope>NUCLEOTIDE SEQUENCE [LARGE SCALE GENOMIC DNA]</scope>
</reference>
<protein>
    <submittedName>
        <fullName evidence="1">Uncharacterized protein</fullName>
    </submittedName>
</protein>
<gene>
    <name evidence="1" type="ORF">LARSCL_LOCUS4361</name>
</gene>
<evidence type="ECO:0000313" key="1">
    <source>
        <dbReference type="EMBL" id="CAL1268773.1"/>
    </source>
</evidence>
<accession>A0AAV1ZB81</accession>
<evidence type="ECO:0000313" key="2">
    <source>
        <dbReference type="Proteomes" id="UP001497382"/>
    </source>
</evidence>
<feature type="non-terminal residue" evidence="1">
    <location>
        <position position="330"/>
    </location>
</feature>
<dbReference type="EMBL" id="CAXIEN010000036">
    <property type="protein sequence ID" value="CAL1268773.1"/>
    <property type="molecule type" value="Genomic_DNA"/>
</dbReference>
<dbReference type="PANTHER" id="PTHR45692:SF1">
    <property type="entry name" value="G-PROTEIN COUPLED RECEPTORS FAMILY 2 PROFILE 2 DOMAIN-CONTAINING PROTEIN"/>
    <property type="match status" value="1"/>
</dbReference>
<organism evidence="1 2">
    <name type="scientific">Larinioides sclopetarius</name>
    <dbReference type="NCBI Taxonomy" id="280406"/>
    <lineage>
        <taxon>Eukaryota</taxon>
        <taxon>Metazoa</taxon>
        <taxon>Ecdysozoa</taxon>
        <taxon>Arthropoda</taxon>
        <taxon>Chelicerata</taxon>
        <taxon>Arachnida</taxon>
        <taxon>Araneae</taxon>
        <taxon>Araneomorphae</taxon>
        <taxon>Entelegynae</taxon>
        <taxon>Araneoidea</taxon>
        <taxon>Araneidae</taxon>
        <taxon>Larinioides</taxon>
    </lineage>
</organism>
<proteinExistence type="predicted"/>